<comment type="caution">
    <text evidence="1">The sequence shown here is derived from an EMBL/GenBank/DDBJ whole genome shotgun (WGS) entry which is preliminary data.</text>
</comment>
<proteinExistence type="predicted"/>
<sequence length="228" mass="25489">MANDAVLALIRAELRAAADPVRGAAAQAYMKSATPSLGVRVPEVRKAAKAAAAAHPFETAEDLRSTVLVLWREACYREERYAAIDLTGLRAVAGDPRMLPVYEEIIRTGSSWDYVDGVAHRIGTLLRAHRDELTHVLLQWSADRDFWIRRASITAQLGAKFQTDTALLSAVIEANMADREFFIRKAIGWALREYAKTDPEWVRDFVTRNGTSLSPLSRREALKNLQVR</sequence>
<dbReference type="Proteomes" id="UP000249166">
    <property type="component" value="Unassembled WGS sequence"/>
</dbReference>
<accession>A0A328HA82</accession>
<dbReference type="OrthoDB" id="9775346at2"/>
<evidence type="ECO:0000313" key="2">
    <source>
        <dbReference type="Proteomes" id="UP000249166"/>
    </source>
</evidence>
<name>A0A328HA82_ARTGO</name>
<dbReference type="Gene3D" id="1.25.10.90">
    <property type="match status" value="1"/>
</dbReference>
<dbReference type="PANTHER" id="PTHR34070:SF1">
    <property type="entry name" value="DNA ALKYLATION REPAIR PROTEIN"/>
    <property type="match status" value="1"/>
</dbReference>
<evidence type="ECO:0000313" key="1">
    <source>
        <dbReference type="EMBL" id="RAM35492.1"/>
    </source>
</evidence>
<dbReference type="RefSeq" id="WP_111905574.1">
    <property type="nucleotide sequence ID" value="NZ_QLNP01000103.1"/>
</dbReference>
<reference evidence="1 2" key="1">
    <citation type="submission" date="2018-04" db="EMBL/GenBank/DDBJ databases">
        <title>Bacteria isolated from cave deposits of Manipur.</title>
        <authorList>
            <person name="Sahoo D."/>
            <person name="Sarangthem I."/>
            <person name="Nandeibam J."/>
        </authorList>
    </citation>
    <scope>NUCLEOTIDE SEQUENCE [LARGE SCALE GENOMIC DNA]</scope>
    <source>
        <strain evidence="2">mrc11</strain>
    </source>
</reference>
<gene>
    <name evidence="1" type="ORF">DBZ45_19975</name>
</gene>
<dbReference type="AlphaFoldDB" id="A0A328HA82"/>
<protein>
    <submittedName>
        <fullName evidence="1">DNA alkylation repair protein</fullName>
    </submittedName>
</protein>
<organism evidence="1 2">
    <name type="scientific">Arthrobacter globiformis</name>
    <dbReference type="NCBI Taxonomy" id="1665"/>
    <lineage>
        <taxon>Bacteria</taxon>
        <taxon>Bacillati</taxon>
        <taxon>Actinomycetota</taxon>
        <taxon>Actinomycetes</taxon>
        <taxon>Micrococcales</taxon>
        <taxon>Micrococcaceae</taxon>
        <taxon>Arthrobacter</taxon>
    </lineage>
</organism>
<dbReference type="EMBL" id="QLNP01000103">
    <property type="protein sequence ID" value="RAM35492.1"/>
    <property type="molecule type" value="Genomic_DNA"/>
</dbReference>
<dbReference type="CDD" id="cd07064">
    <property type="entry name" value="AlkD_like_1"/>
    <property type="match status" value="1"/>
</dbReference>
<dbReference type="Pfam" id="PF08713">
    <property type="entry name" value="DNA_alkylation"/>
    <property type="match status" value="1"/>
</dbReference>
<dbReference type="PANTHER" id="PTHR34070">
    <property type="entry name" value="ARMADILLO-TYPE FOLD"/>
    <property type="match status" value="1"/>
</dbReference>
<dbReference type="InterPro" id="IPR016024">
    <property type="entry name" value="ARM-type_fold"/>
</dbReference>
<dbReference type="SUPFAM" id="SSF48371">
    <property type="entry name" value="ARM repeat"/>
    <property type="match status" value="1"/>
</dbReference>
<dbReference type="InterPro" id="IPR014825">
    <property type="entry name" value="DNA_alkylation"/>
</dbReference>